<evidence type="ECO:0000313" key="1">
    <source>
        <dbReference type="EMBL" id="KZV44806.1"/>
    </source>
</evidence>
<evidence type="ECO:0000313" key="2">
    <source>
        <dbReference type="Proteomes" id="UP000250235"/>
    </source>
</evidence>
<name>A0A2Z7CJ58_9LAMI</name>
<accession>A0A2Z7CJ58</accession>
<proteinExistence type="predicted"/>
<dbReference type="EMBL" id="KQ996494">
    <property type="protein sequence ID" value="KZV44806.1"/>
    <property type="molecule type" value="Genomic_DNA"/>
</dbReference>
<reference evidence="1 2" key="1">
    <citation type="journal article" date="2015" name="Proc. Natl. Acad. Sci. U.S.A.">
        <title>The resurrection genome of Boea hygrometrica: A blueprint for survival of dehydration.</title>
        <authorList>
            <person name="Xiao L."/>
            <person name="Yang G."/>
            <person name="Zhang L."/>
            <person name="Yang X."/>
            <person name="Zhao S."/>
            <person name="Ji Z."/>
            <person name="Zhou Q."/>
            <person name="Hu M."/>
            <person name="Wang Y."/>
            <person name="Chen M."/>
            <person name="Xu Y."/>
            <person name="Jin H."/>
            <person name="Xiao X."/>
            <person name="Hu G."/>
            <person name="Bao F."/>
            <person name="Hu Y."/>
            <person name="Wan P."/>
            <person name="Li L."/>
            <person name="Deng X."/>
            <person name="Kuang T."/>
            <person name="Xiang C."/>
            <person name="Zhu J.K."/>
            <person name="Oliver M.J."/>
            <person name="He Y."/>
        </authorList>
    </citation>
    <scope>NUCLEOTIDE SEQUENCE [LARGE SCALE GENOMIC DNA]</scope>
    <source>
        <strain evidence="2">cv. XS01</strain>
    </source>
</reference>
<gene>
    <name evidence="1" type="ORF">F511_09849</name>
</gene>
<dbReference type="Proteomes" id="UP000250235">
    <property type="component" value="Unassembled WGS sequence"/>
</dbReference>
<organism evidence="1 2">
    <name type="scientific">Dorcoceras hygrometricum</name>
    <dbReference type="NCBI Taxonomy" id="472368"/>
    <lineage>
        <taxon>Eukaryota</taxon>
        <taxon>Viridiplantae</taxon>
        <taxon>Streptophyta</taxon>
        <taxon>Embryophyta</taxon>
        <taxon>Tracheophyta</taxon>
        <taxon>Spermatophyta</taxon>
        <taxon>Magnoliopsida</taxon>
        <taxon>eudicotyledons</taxon>
        <taxon>Gunneridae</taxon>
        <taxon>Pentapetalae</taxon>
        <taxon>asterids</taxon>
        <taxon>lamiids</taxon>
        <taxon>Lamiales</taxon>
        <taxon>Gesneriaceae</taxon>
        <taxon>Didymocarpoideae</taxon>
        <taxon>Trichosporeae</taxon>
        <taxon>Loxocarpinae</taxon>
        <taxon>Dorcoceras</taxon>
    </lineage>
</organism>
<keyword evidence="2" id="KW-1185">Reference proteome</keyword>
<dbReference type="AlphaFoldDB" id="A0A2Z7CJ58"/>
<sequence length="212" mass="23213">MTATHRAHVCVRDCALAAQRPTTSSRDMRAAGRSTARTCTQLLRGGGWPMASMCAAVRAMVAPRGRAGAYILSHAGRAITACWPSTRTDCAIPEQQRATVRRSRSAMIIAAAHIEARWLADYCAPFCALMRDMHGGGGRRPATISGRLLQRLNFISRLCSGLSRAAHEVFGPIFDIGPNLVDFEILRFLGPKLFMAQYDAIKIAKYDFNCKI</sequence>
<protein>
    <submittedName>
        <fullName evidence="1">Uncharacterized protein</fullName>
    </submittedName>
</protein>